<dbReference type="AlphaFoldDB" id="A0A0X8H1N6"/>
<evidence type="ECO:0000313" key="2">
    <source>
        <dbReference type="Proteomes" id="UP000063781"/>
    </source>
</evidence>
<dbReference type="GO" id="GO:0010181">
    <property type="term" value="F:FMN binding"/>
    <property type="evidence" value="ECO:0007669"/>
    <property type="project" value="InterPro"/>
</dbReference>
<dbReference type="EMBL" id="CP013213">
    <property type="protein sequence ID" value="AMC94324.1"/>
    <property type="molecule type" value="Genomic_DNA"/>
</dbReference>
<dbReference type="PANTHER" id="PTHR37297">
    <property type="entry name" value="PROTEIN NRDI"/>
    <property type="match status" value="1"/>
</dbReference>
<dbReference type="InterPro" id="IPR004465">
    <property type="entry name" value="RNR_NrdI"/>
</dbReference>
<dbReference type="STRING" id="1514105.AOC36_10175"/>
<dbReference type="PANTHER" id="PTHR37297:SF1">
    <property type="entry name" value="PROTEIN NRDI"/>
    <property type="match status" value="1"/>
</dbReference>
<gene>
    <name evidence="1" type="ORF">AOC36_10175</name>
</gene>
<reference evidence="1 2" key="1">
    <citation type="submission" date="2015-10" db="EMBL/GenBank/DDBJ databases">
        <title>Erysipelothrix larvae sp. LV19 isolated from the larval gut of the rhinoceros beetle, Trypoxylus dichotomus.</title>
        <authorList>
            <person name="Lim S."/>
            <person name="Kim B.-C."/>
        </authorList>
    </citation>
    <scope>NUCLEOTIDE SEQUENCE [LARGE SCALE GENOMIC DNA]</scope>
    <source>
        <strain evidence="1 2">LV19</strain>
    </source>
</reference>
<dbReference type="Gene3D" id="3.40.50.360">
    <property type="match status" value="1"/>
</dbReference>
<dbReference type="OrthoDB" id="350535at2"/>
<dbReference type="Pfam" id="PF07972">
    <property type="entry name" value="Flavodoxin_NdrI"/>
    <property type="match status" value="1"/>
</dbReference>
<organism evidence="1 2">
    <name type="scientific">Erysipelothrix larvae</name>
    <dbReference type="NCBI Taxonomy" id="1514105"/>
    <lineage>
        <taxon>Bacteria</taxon>
        <taxon>Bacillati</taxon>
        <taxon>Bacillota</taxon>
        <taxon>Erysipelotrichia</taxon>
        <taxon>Erysipelotrichales</taxon>
        <taxon>Erysipelotrichaceae</taxon>
        <taxon>Erysipelothrix</taxon>
    </lineage>
</organism>
<dbReference type="SUPFAM" id="SSF52218">
    <property type="entry name" value="Flavoproteins"/>
    <property type="match status" value="1"/>
</dbReference>
<name>A0A0X8H1N6_9FIRM</name>
<accession>A0A0X8H1N6</accession>
<dbReference type="Proteomes" id="UP000063781">
    <property type="component" value="Chromosome"/>
</dbReference>
<evidence type="ECO:0000313" key="1">
    <source>
        <dbReference type="EMBL" id="AMC94324.1"/>
    </source>
</evidence>
<dbReference type="KEGG" id="erl:AOC36_10175"/>
<keyword evidence="2" id="KW-1185">Reference proteome</keyword>
<protein>
    <submittedName>
        <fullName evidence="1">Ribonucleotide reduction protein NrdI</fullName>
    </submittedName>
</protein>
<dbReference type="InterPro" id="IPR029039">
    <property type="entry name" value="Flavoprotein-like_sf"/>
</dbReference>
<sequence length="120" mass="13211">MLAVVDSLTGQGERFAKKLGIPYVNIANYDGNKDDILLLTRSFNFGEVTQEAQDFMEQYGAYVKGVAVSGNRNWGTNFGAAGDKISKAYGVELVLKYEGSGFSKDVACVKAWIEREKQEL</sequence>
<proteinExistence type="predicted"/>